<feature type="non-terminal residue" evidence="1">
    <location>
        <position position="1"/>
    </location>
</feature>
<gene>
    <name evidence="1" type="ORF">Tci_922598</name>
</gene>
<organism evidence="1">
    <name type="scientific">Tanacetum cinerariifolium</name>
    <name type="common">Dalmatian daisy</name>
    <name type="synonym">Chrysanthemum cinerariifolium</name>
    <dbReference type="NCBI Taxonomy" id="118510"/>
    <lineage>
        <taxon>Eukaryota</taxon>
        <taxon>Viridiplantae</taxon>
        <taxon>Streptophyta</taxon>
        <taxon>Embryophyta</taxon>
        <taxon>Tracheophyta</taxon>
        <taxon>Spermatophyta</taxon>
        <taxon>Magnoliopsida</taxon>
        <taxon>eudicotyledons</taxon>
        <taxon>Gunneridae</taxon>
        <taxon>Pentapetalae</taxon>
        <taxon>asterids</taxon>
        <taxon>campanulids</taxon>
        <taxon>Asterales</taxon>
        <taxon>Asteraceae</taxon>
        <taxon>Asteroideae</taxon>
        <taxon>Anthemideae</taxon>
        <taxon>Anthemidinae</taxon>
        <taxon>Tanacetum</taxon>
    </lineage>
</organism>
<evidence type="ECO:0000313" key="1">
    <source>
        <dbReference type="EMBL" id="GFD50629.1"/>
    </source>
</evidence>
<comment type="caution">
    <text evidence="1">The sequence shown here is derived from an EMBL/GenBank/DDBJ whole genome shotgun (WGS) entry which is preliminary data.</text>
</comment>
<proteinExistence type="predicted"/>
<reference evidence="1" key="1">
    <citation type="journal article" date="2019" name="Sci. Rep.">
        <title>Draft genome of Tanacetum cinerariifolium, the natural source of mosquito coil.</title>
        <authorList>
            <person name="Yamashiro T."/>
            <person name="Shiraishi A."/>
            <person name="Satake H."/>
            <person name="Nakayama K."/>
        </authorList>
    </citation>
    <scope>NUCLEOTIDE SEQUENCE</scope>
</reference>
<protein>
    <submittedName>
        <fullName evidence="1">Uncharacterized protein</fullName>
    </submittedName>
</protein>
<sequence>TRRDGVEARVVDSVVEESSVYHARAGFGSVQRTPVEDERARIDVESRRGRGVRLLVNQGRAVVGSFAIKVVAVALIDSDLLISQPNGRLRRLKVYVQEHHQRGQKR</sequence>
<accession>A0A699WUI4</accession>
<name>A0A699WUI4_TANCI</name>
<dbReference type="AlphaFoldDB" id="A0A699WUI4"/>
<dbReference type="EMBL" id="BKCJ011759801">
    <property type="protein sequence ID" value="GFD50629.1"/>
    <property type="molecule type" value="Genomic_DNA"/>
</dbReference>